<keyword evidence="4 7" id="KW-0812">Transmembrane</keyword>
<keyword evidence="5 7" id="KW-1133">Transmembrane helix</keyword>
<dbReference type="PANTHER" id="PTHR32243:SF18">
    <property type="entry name" value="INNER MEMBRANE ABC TRANSPORTER PERMEASE PROTEIN YCJP"/>
    <property type="match status" value="1"/>
</dbReference>
<feature type="transmembrane region" description="Helical" evidence="7">
    <location>
        <begin position="254"/>
        <end position="276"/>
    </location>
</feature>
<organism evidence="9 10">
    <name type="scientific">Phytohabitans kaempferiae</name>
    <dbReference type="NCBI Taxonomy" id="1620943"/>
    <lineage>
        <taxon>Bacteria</taxon>
        <taxon>Bacillati</taxon>
        <taxon>Actinomycetota</taxon>
        <taxon>Actinomycetes</taxon>
        <taxon>Micromonosporales</taxon>
        <taxon>Micromonosporaceae</taxon>
    </lineage>
</organism>
<feature type="transmembrane region" description="Helical" evidence="7">
    <location>
        <begin position="24"/>
        <end position="46"/>
    </location>
</feature>
<dbReference type="InterPro" id="IPR000515">
    <property type="entry name" value="MetI-like"/>
</dbReference>
<sequence length="291" mass="31441">MSRSAEAPAPARPGARRIPKPGRLLAYAVAAGLVFVALFPIAWLFLVSFMPENLILRADPTFVFEPTLDHYRAIFQSTRSSVTDNLVNSIVVTVVSTVAAVALSVLAAYGLARLRPRGHAQLSLVILATRMLPPVALVVPLYVIANRADLFDTRTALIVPYIALNIPLATWMLQGFFMDLPRELEEAALVDGCNRWTAFWRVILPLAGPGIAAASIFSFILSWNDMVIALPLTLSDAVTLPPFASQVREEEGVAWGQLGAVTVLIMTPVIIFTLAVQRWIISGLTAGAAKG</sequence>
<evidence type="ECO:0000256" key="5">
    <source>
        <dbReference type="ARBA" id="ARBA00022989"/>
    </source>
</evidence>
<feature type="domain" description="ABC transmembrane type-1" evidence="8">
    <location>
        <begin position="86"/>
        <end position="276"/>
    </location>
</feature>
<feature type="transmembrane region" description="Helical" evidence="7">
    <location>
        <begin position="90"/>
        <end position="112"/>
    </location>
</feature>
<gene>
    <name evidence="9" type="ORF">ACFFIA_03200</name>
</gene>
<keyword evidence="3" id="KW-1003">Cell membrane</keyword>
<evidence type="ECO:0000259" key="8">
    <source>
        <dbReference type="PROSITE" id="PS50928"/>
    </source>
</evidence>
<keyword evidence="6 7" id="KW-0472">Membrane</keyword>
<evidence type="ECO:0000256" key="2">
    <source>
        <dbReference type="ARBA" id="ARBA00022448"/>
    </source>
</evidence>
<comment type="subcellular location">
    <subcellularLocation>
        <location evidence="1 7">Cell membrane</location>
        <topology evidence="1 7">Multi-pass membrane protein</topology>
    </subcellularLocation>
</comment>
<comment type="similarity">
    <text evidence="7">Belongs to the binding-protein-dependent transport system permease family.</text>
</comment>
<evidence type="ECO:0000313" key="9">
    <source>
        <dbReference type="EMBL" id="MFC0526659.1"/>
    </source>
</evidence>
<dbReference type="Pfam" id="PF00528">
    <property type="entry name" value="BPD_transp_1"/>
    <property type="match status" value="1"/>
</dbReference>
<proteinExistence type="inferred from homology"/>
<dbReference type="CDD" id="cd06261">
    <property type="entry name" value="TM_PBP2"/>
    <property type="match status" value="1"/>
</dbReference>
<dbReference type="InterPro" id="IPR050901">
    <property type="entry name" value="BP-dep_ABC_trans_perm"/>
</dbReference>
<feature type="transmembrane region" description="Helical" evidence="7">
    <location>
        <begin position="124"/>
        <end position="145"/>
    </location>
</feature>
<evidence type="ECO:0000256" key="1">
    <source>
        <dbReference type="ARBA" id="ARBA00004651"/>
    </source>
</evidence>
<accession>A0ABV6LW60</accession>
<evidence type="ECO:0000256" key="6">
    <source>
        <dbReference type="ARBA" id="ARBA00023136"/>
    </source>
</evidence>
<dbReference type="EMBL" id="JBHLUH010000004">
    <property type="protein sequence ID" value="MFC0526659.1"/>
    <property type="molecule type" value="Genomic_DNA"/>
</dbReference>
<dbReference type="Gene3D" id="1.10.3720.10">
    <property type="entry name" value="MetI-like"/>
    <property type="match status" value="1"/>
</dbReference>
<dbReference type="InterPro" id="IPR035906">
    <property type="entry name" value="MetI-like_sf"/>
</dbReference>
<evidence type="ECO:0000256" key="7">
    <source>
        <dbReference type="RuleBase" id="RU363032"/>
    </source>
</evidence>
<reference evidence="9 10" key="1">
    <citation type="submission" date="2024-09" db="EMBL/GenBank/DDBJ databases">
        <authorList>
            <person name="Sun Q."/>
            <person name="Mori K."/>
        </authorList>
    </citation>
    <scope>NUCLEOTIDE SEQUENCE [LARGE SCALE GENOMIC DNA]</scope>
    <source>
        <strain evidence="9 10">TBRC 3947</strain>
    </source>
</reference>
<keyword evidence="2 7" id="KW-0813">Transport</keyword>
<evidence type="ECO:0000313" key="10">
    <source>
        <dbReference type="Proteomes" id="UP001589867"/>
    </source>
</evidence>
<keyword evidence="10" id="KW-1185">Reference proteome</keyword>
<dbReference type="Proteomes" id="UP001589867">
    <property type="component" value="Unassembled WGS sequence"/>
</dbReference>
<name>A0ABV6LW60_9ACTN</name>
<dbReference type="RefSeq" id="WP_377244945.1">
    <property type="nucleotide sequence ID" value="NZ_JBHLUH010000004.1"/>
</dbReference>
<evidence type="ECO:0000256" key="4">
    <source>
        <dbReference type="ARBA" id="ARBA00022692"/>
    </source>
</evidence>
<feature type="transmembrane region" description="Helical" evidence="7">
    <location>
        <begin position="198"/>
        <end position="223"/>
    </location>
</feature>
<dbReference type="SUPFAM" id="SSF161098">
    <property type="entry name" value="MetI-like"/>
    <property type="match status" value="1"/>
</dbReference>
<dbReference type="PANTHER" id="PTHR32243">
    <property type="entry name" value="MALTOSE TRANSPORT SYSTEM PERMEASE-RELATED"/>
    <property type="match status" value="1"/>
</dbReference>
<feature type="transmembrane region" description="Helical" evidence="7">
    <location>
        <begin position="157"/>
        <end position="177"/>
    </location>
</feature>
<dbReference type="PROSITE" id="PS50928">
    <property type="entry name" value="ABC_TM1"/>
    <property type="match status" value="1"/>
</dbReference>
<evidence type="ECO:0000256" key="3">
    <source>
        <dbReference type="ARBA" id="ARBA00022475"/>
    </source>
</evidence>
<comment type="caution">
    <text evidence="9">The sequence shown here is derived from an EMBL/GenBank/DDBJ whole genome shotgun (WGS) entry which is preliminary data.</text>
</comment>
<protein>
    <submittedName>
        <fullName evidence="9">Carbohydrate ABC transporter permease</fullName>
    </submittedName>
</protein>